<dbReference type="PANTHER" id="PTHR11103:SF18">
    <property type="entry name" value="SLR1189 PROTEIN"/>
    <property type="match status" value="1"/>
</dbReference>
<evidence type="ECO:0000313" key="10">
    <source>
        <dbReference type="EMBL" id="KIL48260.1"/>
    </source>
</evidence>
<dbReference type="Proteomes" id="UP000031938">
    <property type="component" value="Unassembled WGS sequence"/>
</dbReference>
<comment type="cofactor">
    <cofactor evidence="1">
        <name>FAD</name>
        <dbReference type="ChEBI" id="CHEBI:57692"/>
    </cofactor>
</comment>
<keyword evidence="8" id="KW-0862">Zinc</keyword>
<evidence type="ECO:0000313" key="11">
    <source>
        <dbReference type="Proteomes" id="UP000031938"/>
    </source>
</evidence>
<dbReference type="InterPro" id="IPR003726">
    <property type="entry name" value="HCY_dom"/>
</dbReference>
<dbReference type="GO" id="GO:0004489">
    <property type="term" value="F:methylenetetrahydrofolate reductase [NAD(P)H] activity"/>
    <property type="evidence" value="ECO:0007669"/>
    <property type="project" value="InterPro"/>
</dbReference>
<dbReference type="GO" id="GO:0008168">
    <property type="term" value="F:methyltransferase activity"/>
    <property type="evidence" value="ECO:0007669"/>
    <property type="project" value="UniProtKB-UniRule"/>
</dbReference>
<organism evidence="10 11">
    <name type="scientific">Jeotgalibacillus soli</name>
    <dbReference type="NCBI Taxonomy" id="889306"/>
    <lineage>
        <taxon>Bacteria</taxon>
        <taxon>Bacillati</taxon>
        <taxon>Bacillota</taxon>
        <taxon>Bacilli</taxon>
        <taxon>Bacillales</taxon>
        <taxon>Caryophanaceae</taxon>
        <taxon>Jeotgalibacillus</taxon>
    </lineage>
</organism>
<keyword evidence="7" id="KW-0560">Oxidoreductase</keyword>
<dbReference type="Pfam" id="PF02219">
    <property type="entry name" value="MTHFR"/>
    <property type="match status" value="1"/>
</dbReference>
<comment type="caution">
    <text evidence="10">The sequence shown here is derived from an EMBL/GenBank/DDBJ whole genome shotgun (WGS) entry which is preliminary data.</text>
</comment>
<keyword evidence="4" id="KW-0285">Flavoprotein</keyword>
<accession>A0A0C2RDA5</accession>
<dbReference type="OrthoDB" id="9803687at2"/>
<evidence type="ECO:0000256" key="7">
    <source>
        <dbReference type="ARBA" id="ARBA00023002"/>
    </source>
</evidence>
<dbReference type="Pfam" id="PF02574">
    <property type="entry name" value="S-methyl_trans"/>
    <property type="match status" value="1"/>
</dbReference>
<comment type="pathway">
    <text evidence="2">One-carbon metabolism; tetrahydrofolate interconversion.</text>
</comment>
<keyword evidence="5 8" id="KW-0808">Transferase</keyword>
<dbReference type="GO" id="GO:0006555">
    <property type="term" value="P:methionine metabolic process"/>
    <property type="evidence" value="ECO:0007669"/>
    <property type="project" value="InterPro"/>
</dbReference>
<dbReference type="NCBIfam" id="NF006396">
    <property type="entry name" value="PRK08645.1"/>
    <property type="match status" value="1"/>
</dbReference>
<feature type="domain" description="Hcy-binding" evidence="9">
    <location>
        <begin position="1"/>
        <end position="281"/>
    </location>
</feature>
<keyword evidence="6" id="KW-0274">FAD</keyword>
<dbReference type="Gene3D" id="3.20.20.220">
    <property type="match status" value="1"/>
</dbReference>
<comment type="cofactor">
    <cofactor evidence="8">
        <name>Zn(2+)</name>
        <dbReference type="ChEBI" id="CHEBI:29105"/>
    </cofactor>
</comment>
<evidence type="ECO:0000256" key="8">
    <source>
        <dbReference type="PROSITE-ProRule" id="PRU00333"/>
    </source>
</evidence>
<dbReference type="FunFam" id="3.20.20.220:FF:000007">
    <property type="entry name" value="Bifunctional homocysteine S-methyltransferase/methylenetetrahydrofolate reductase"/>
    <property type="match status" value="1"/>
</dbReference>
<dbReference type="Gene3D" id="3.20.20.330">
    <property type="entry name" value="Homocysteine-binding-like domain"/>
    <property type="match status" value="1"/>
</dbReference>
<dbReference type="SUPFAM" id="SSF82282">
    <property type="entry name" value="Homocysteine S-methyltransferase"/>
    <property type="match status" value="1"/>
</dbReference>
<feature type="binding site" evidence="8">
    <location>
        <position position="201"/>
    </location>
    <ligand>
        <name>Zn(2+)</name>
        <dbReference type="ChEBI" id="CHEBI:29105"/>
    </ligand>
</feature>
<dbReference type="GO" id="GO:0035999">
    <property type="term" value="P:tetrahydrofolate interconversion"/>
    <property type="evidence" value="ECO:0007669"/>
    <property type="project" value="UniProtKB-UniPathway"/>
</dbReference>
<dbReference type="UniPathway" id="UPA00193"/>
<feature type="binding site" evidence="8">
    <location>
        <position position="266"/>
    </location>
    <ligand>
        <name>Zn(2+)</name>
        <dbReference type="ChEBI" id="CHEBI:29105"/>
    </ligand>
</feature>
<dbReference type="CDD" id="cd00537">
    <property type="entry name" value="MTHFR"/>
    <property type="match status" value="1"/>
</dbReference>
<dbReference type="InterPro" id="IPR003171">
    <property type="entry name" value="Mehydrof_redctse-like"/>
</dbReference>
<evidence type="ECO:0000256" key="4">
    <source>
        <dbReference type="ARBA" id="ARBA00022630"/>
    </source>
</evidence>
<evidence type="ECO:0000256" key="6">
    <source>
        <dbReference type="ARBA" id="ARBA00022827"/>
    </source>
</evidence>
<dbReference type="InterPro" id="IPR029041">
    <property type="entry name" value="FAD-linked_oxidoreductase-like"/>
</dbReference>
<evidence type="ECO:0000256" key="3">
    <source>
        <dbReference type="ARBA" id="ARBA00022603"/>
    </source>
</evidence>
<dbReference type="PATRIC" id="fig|889306.3.peg.1715"/>
<keyword evidence="8" id="KW-0479">Metal-binding</keyword>
<dbReference type="STRING" id="889306.KP78_17070"/>
<evidence type="ECO:0000259" key="9">
    <source>
        <dbReference type="PROSITE" id="PS50970"/>
    </source>
</evidence>
<evidence type="ECO:0000256" key="2">
    <source>
        <dbReference type="ARBA" id="ARBA00004777"/>
    </source>
</evidence>
<gene>
    <name evidence="10" type="ORF">KP78_17070</name>
</gene>
<keyword evidence="3 8" id="KW-0489">Methyltransferase</keyword>
<dbReference type="SUPFAM" id="SSF51730">
    <property type="entry name" value="FAD-linked oxidoreductase"/>
    <property type="match status" value="1"/>
</dbReference>
<dbReference type="GO" id="GO:0046872">
    <property type="term" value="F:metal ion binding"/>
    <property type="evidence" value="ECO:0007669"/>
    <property type="project" value="UniProtKB-KW"/>
</dbReference>
<proteinExistence type="predicted"/>
<feature type="binding site" evidence="8">
    <location>
        <position position="267"/>
    </location>
    <ligand>
        <name>Zn(2+)</name>
        <dbReference type="ChEBI" id="CHEBI:29105"/>
    </ligand>
</feature>
<protein>
    <submittedName>
        <fullName evidence="10">5,10-methylenetetrahydrofolate reductase</fullName>
    </submittedName>
</protein>
<evidence type="ECO:0000256" key="1">
    <source>
        <dbReference type="ARBA" id="ARBA00001974"/>
    </source>
</evidence>
<sequence>MKLIDALQERILIADGAMGTLLYSYGTDQCFEELNLSAAEHIQQIHTAYIQAGANVIQTNTYAGNYHKLERYGLEDYVKEINRAGVKNARQAALADTFVVGTIGGIRSLNPQTVKLEEIKRSFREQLYCLLLEGVDGILLETYYDLEELSTVVSIARKETDIPIIAQASLQEVGVLQDGTPITEAFKQLEDLGADLVGLNCRLGPYHMLRTLEGVPLPKHAFLSSYPNASLPSYSDGALQYNNNAEYFREVAHSFQTQGVRLLGGCCGTTPDHIRAFSEALKGAVPVLEKDVYIQQPKIEVSSRRIYVPEPLQNIVTKRSSIIVELDPPKKLNIDAFMKGAKALKEAGADAVTLADNSLASPRVSNESLGHLIKAEHDVRPLVHITCRDRNLIGLQSHLMGLHTLGLHDVLAVTGDPTKVGDFPGATSVYDVSSFELIEMIQQLNRGVSMSGKDLGESTSFSIGAAFNPNVRSVERAVLRMEKKIKAGADYFMSQPVFSEEKLLEVYEYVKDINAPLYIGLMPLTNSRNADFLHHEVPGIKLSDQVRERMATVAGDKERSSQEGLAIAKSLIDTALELFNGIYLITPFMRYDLTVELTKYAKQQAAKRAGGVNHVSNIIH</sequence>
<dbReference type="PROSITE" id="PS50970">
    <property type="entry name" value="HCY"/>
    <property type="match status" value="1"/>
</dbReference>
<dbReference type="InterPro" id="IPR036589">
    <property type="entry name" value="HCY_dom_sf"/>
</dbReference>
<keyword evidence="11" id="KW-1185">Reference proteome</keyword>
<dbReference type="PANTHER" id="PTHR11103">
    <property type="entry name" value="SLR1189 PROTEIN"/>
    <property type="match status" value="1"/>
</dbReference>
<dbReference type="GO" id="GO:0032259">
    <property type="term" value="P:methylation"/>
    <property type="evidence" value="ECO:0007669"/>
    <property type="project" value="UniProtKB-KW"/>
</dbReference>
<dbReference type="EMBL" id="JXRP01000013">
    <property type="protein sequence ID" value="KIL48260.1"/>
    <property type="molecule type" value="Genomic_DNA"/>
</dbReference>
<dbReference type="RefSeq" id="WP_041087872.1">
    <property type="nucleotide sequence ID" value="NZ_JXRP01000013.1"/>
</dbReference>
<evidence type="ECO:0000256" key="5">
    <source>
        <dbReference type="ARBA" id="ARBA00022679"/>
    </source>
</evidence>
<dbReference type="AlphaFoldDB" id="A0A0C2RDA5"/>
<name>A0A0C2RDA5_9BACL</name>
<reference evidence="10 11" key="1">
    <citation type="submission" date="2015-01" db="EMBL/GenBank/DDBJ databases">
        <title>Genome sequencing of Jeotgalibacillus soli.</title>
        <authorList>
            <person name="Goh K.M."/>
            <person name="Chan K.-G."/>
            <person name="Yaakop A.S."/>
            <person name="Ee R."/>
            <person name="Gan H.M."/>
            <person name="Chan C.S."/>
        </authorList>
    </citation>
    <scope>NUCLEOTIDE SEQUENCE [LARGE SCALE GENOMIC DNA]</scope>
    <source>
        <strain evidence="10 11">P9</strain>
    </source>
</reference>